<accession>A0A660KZW9</accession>
<sequence length="146" mass="14888">MLTLVDLGPRPDEAVAAIAMVMDVGPRRAAELVEALPAALGLHPALAPVLREELERVGAVVEDREPPPGPVVPISTPTGDASVTLLDPGADRLRVTKAIAAGTGLTLREAKHLVETAPGVVASGLKPDAAAALRERLEAAGARVAP</sequence>
<keyword evidence="4" id="KW-1185">Reference proteome</keyword>
<evidence type="ECO:0000313" key="4">
    <source>
        <dbReference type="Proteomes" id="UP000278962"/>
    </source>
</evidence>
<feature type="region of interest" description="Disordered" evidence="1">
    <location>
        <begin position="61"/>
        <end position="80"/>
    </location>
</feature>
<feature type="domain" description="Large ribosomal subunit protein bL12 C-terminal" evidence="2">
    <location>
        <begin position="82"/>
        <end position="144"/>
    </location>
</feature>
<keyword evidence="3" id="KW-0689">Ribosomal protein</keyword>
<comment type="caution">
    <text evidence="3">The sequence shown here is derived from an EMBL/GenBank/DDBJ whole genome shotgun (WGS) entry which is preliminary data.</text>
</comment>
<dbReference type="SUPFAM" id="SSF54736">
    <property type="entry name" value="ClpS-like"/>
    <property type="match status" value="1"/>
</dbReference>
<evidence type="ECO:0000259" key="2">
    <source>
        <dbReference type="Pfam" id="PF00542"/>
    </source>
</evidence>
<dbReference type="EMBL" id="RBIL01000002">
    <property type="protein sequence ID" value="RKQ86504.1"/>
    <property type="molecule type" value="Genomic_DNA"/>
</dbReference>
<organism evidence="3 4">
    <name type="scientific">Solirubrobacter pauli</name>
    <dbReference type="NCBI Taxonomy" id="166793"/>
    <lineage>
        <taxon>Bacteria</taxon>
        <taxon>Bacillati</taxon>
        <taxon>Actinomycetota</taxon>
        <taxon>Thermoleophilia</taxon>
        <taxon>Solirubrobacterales</taxon>
        <taxon>Solirubrobacteraceae</taxon>
        <taxon>Solirubrobacter</taxon>
    </lineage>
</organism>
<protein>
    <submittedName>
        <fullName evidence="3">Large subunit ribosomal protein L7/L12</fullName>
    </submittedName>
</protein>
<evidence type="ECO:0000313" key="3">
    <source>
        <dbReference type="EMBL" id="RKQ86504.1"/>
    </source>
</evidence>
<dbReference type="GO" id="GO:0003735">
    <property type="term" value="F:structural constituent of ribosome"/>
    <property type="evidence" value="ECO:0007669"/>
    <property type="project" value="InterPro"/>
</dbReference>
<dbReference type="Pfam" id="PF00542">
    <property type="entry name" value="Ribosomal_L12"/>
    <property type="match status" value="1"/>
</dbReference>
<evidence type="ECO:0000256" key="1">
    <source>
        <dbReference type="SAM" id="MobiDB-lite"/>
    </source>
</evidence>
<dbReference type="InterPro" id="IPR013823">
    <property type="entry name" value="Ribosomal_bL12_C"/>
</dbReference>
<gene>
    <name evidence="3" type="ORF">C8N24_4517</name>
</gene>
<keyword evidence="3" id="KW-0687">Ribonucleoprotein</keyword>
<name>A0A660KZW9_9ACTN</name>
<dbReference type="AlphaFoldDB" id="A0A660KZW9"/>
<dbReference type="RefSeq" id="WP_147447932.1">
    <property type="nucleotide sequence ID" value="NZ_RBIL01000002.1"/>
</dbReference>
<dbReference type="Proteomes" id="UP000278962">
    <property type="component" value="Unassembled WGS sequence"/>
</dbReference>
<dbReference type="InterPro" id="IPR014719">
    <property type="entry name" value="Ribosomal_bL12_C/ClpS-like"/>
</dbReference>
<dbReference type="GO" id="GO:0006412">
    <property type="term" value="P:translation"/>
    <property type="evidence" value="ECO:0007669"/>
    <property type="project" value="InterPro"/>
</dbReference>
<dbReference type="Gene3D" id="3.30.1390.10">
    <property type="match status" value="1"/>
</dbReference>
<proteinExistence type="predicted"/>
<reference evidence="3 4" key="1">
    <citation type="submission" date="2018-10" db="EMBL/GenBank/DDBJ databases">
        <title>Genomic Encyclopedia of Archaeal and Bacterial Type Strains, Phase II (KMG-II): from individual species to whole genera.</title>
        <authorList>
            <person name="Goeker M."/>
        </authorList>
    </citation>
    <scope>NUCLEOTIDE SEQUENCE [LARGE SCALE GENOMIC DNA]</scope>
    <source>
        <strain evidence="3 4">DSM 14954</strain>
    </source>
</reference>
<dbReference type="GO" id="GO:0005840">
    <property type="term" value="C:ribosome"/>
    <property type="evidence" value="ECO:0007669"/>
    <property type="project" value="UniProtKB-KW"/>
</dbReference>